<organism evidence="9 10">
    <name type="scientific">Comamonas kerstersii</name>
    <dbReference type="NCBI Taxonomy" id="225992"/>
    <lineage>
        <taxon>Bacteria</taxon>
        <taxon>Pseudomonadati</taxon>
        <taxon>Pseudomonadota</taxon>
        <taxon>Betaproteobacteria</taxon>
        <taxon>Burkholderiales</taxon>
        <taxon>Comamonadaceae</taxon>
        <taxon>Comamonas</taxon>
    </lineage>
</organism>
<dbReference type="Pfam" id="PF14559">
    <property type="entry name" value="TPR_19"/>
    <property type="match status" value="3"/>
</dbReference>
<dbReference type="SMART" id="SM00028">
    <property type="entry name" value="TPR"/>
    <property type="match status" value="7"/>
</dbReference>
<reference evidence="9 10" key="1">
    <citation type="submission" date="2015-12" db="EMBL/GenBank/DDBJ databases">
        <title>Complete genome sequence of a multi-drug resistant strain Acidovorax sp. 12322-1.</title>
        <authorList>
            <person name="Ming D."/>
            <person name="Wang M."/>
            <person name="Hu S."/>
            <person name="Zhou Y."/>
            <person name="Jiang T."/>
        </authorList>
    </citation>
    <scope>NUCLEOTIDE SEQUENCE [LARGE SCALE GENOMIC DNA]</scope>
    <source>
        <strain evidence="9 10">12322-1</strain>
    </source>
</reference>
<dbReference type="PROSITE" id="PS51257">
    <property type="entry name" value="PROKAR_LIPOPROTEIN"/>
    <property type="match status" value="1"/>
</dbReference>
<keyword evidence="10" id="KW-1185">Reference proteome</keyword>
<dbReference type="Pfam" id="PF05420">
    <property type="entry name" value="BCSC_C"/>
    <property type="match status" value="1"/>
</dbReference>
<dbReference type="SUPFAM" id="SSF48452">
    <property type="entry name" value="TPR-like"/>
    <property type="match status" value="3"/>
</dbReference>
<comment type="caution">
    <text evidence="9">The sequence shown here is derived from an EMBL/GenBank/DDBJ whole genome shotgun (WGS) entry which is preliminary data.</text>
</comment>
<evidence type="ECO:0000256" key="2">
    <source>
        <dbReference type="ARBA" id="ARBA00022729"/>
    </source>
</evidence>
<feature type="signal peptide" evidence="7">
    <location>
        <begin position="1"/>
        <end position="23"/>
    </location>
</feature>
<dbReference type="EMBL" id="LPXH01000021">
    <property type="protein sequence ID" value="KUF41632.1"/>
    <property type="molecule type" value="Genomic_DNA"/>
</dbReference>
<dbReference type="UniPathway" id="UPA00694"/>
<evidence type="ECO:0000256" key="6">
    <source>
        <dbReference type="PROSITE-ProRule" id="PRU00339"/>
    </source>
</evidence>
<dbReference type="STRING" id="225992.B5M06_14630"/>
<dbReference type="GO" id="GO:0006011">
    <property type="term" value="P:UDP-alpha-D-glucose metabolic process"/>
    <property type="evidence" value="ECO:0007669"/>
    <property type="project" value="InterPro"/>
</dbReference>
<accession>A0A0W7Z371</accession>
<proteinExistence type="predicted"/>
<dbReference type="GO" id="GO:0019867">
    <property type="term" value="C:outer membrane"/>
    <property type="evidence" value="ECO:0007669"/>
    <property type="project" value="InterPro"/>
</dbReference>
<keyword evidence="3" id="KW-0677">Repeat</keyword>
<comment type="pathway">
    <text evidence="1">Glycan metabolism; bacterial cellulose biosynthesis.</text>
</comment>
<keyword evidence="4 6" id="KW-0802">TPR repeat</keyword>
<evidence type="ECO:0000256" key="7">
    <source>
        <dbReference type="SAM" id="SignalP"/>
    </source>
</evidence>
<evidence type="ECO:0000259" key="8">
    <source>
        <dbReference type="Pfam" id="PF05420"/>
    </source>
</evidence>
<protein>
    <recommendedName>
        <fullName evidence="8">Cellulose synthase operon C C-terminal domain-containing protein</fullName>
    </recommendedName>
</protein>
<dbReference type="PRINTS" id="PR01441">
    <property type="entry name" value="CELLSNTHASEC"/>
</dbReference>
<dbReference type="PROSITE" id="PS50005">
    <property type="entry name" value="TPR"/>
    <property type="match status" value="1"/>
</dbReference>
<name>A0A0W7Z371_9BURK</name>
<evidence type="ECO:0000256" key="1">
    <source>
        <dbReference type="ARBA" id="ARBA00005186"/>
    </source>
</evidence>
<dbReference type="InterPro" id="IPR003921">
    <property type="entry name" value="Cell_synth_C"/>
</dbReference>
<dbReference type="GO" id="GO:0030244">
    <property type="term" value="P:cellulose biosynthetic process"/>
    <property type="evidence" value="ECO:0007669"/>
    <property type="project" value="UniProtKB-KW"/>
</dbReference>
<keyword evidence="5" id="KW-0135">Cellulose biosynthesis</keyword>
<dbReference type="InterPro" id="IPR019734">
    <property type="entry name" value="TPR_rpt"/>
</dbReference>
<sequence>MYRRFFHFSLISSSLLASSCVHTAFGMVQTNSDAEREIMRNAQLWQSQYRTDLARQQVNKLLLIEPNSAWGIATLASIALQEDKKAEAQQLLQKLQSLNANPQAIAQLQALLKLYTPQAQQELTQMRLFTQSGRTAEATALARKLFPEGPLALGNFQLDYYRALATAPGPNPKLDAALQEEYARTQNVQYKYLWIQRQLEAAPPSSTLLREIERLAVAAPSGDHTAKDLWRWALHKLPWEAVPETAQAFLNRFPQDESVQAYLAESRRQRAQAERIEQSPLNVAKRKGNQALDNLRLDEAQAQAQKILSIQPNDAEGWGLLGYIASRKTQYAAAQEAFEKAYHFDKAPHWKRLANTAHINSLLQQADAAVSRQDTVVMRAIAQQILAIDSHHAQAMTLQAQALNLEGKYQLAQDTYQAALKQVPIYLPALNQLVQMLIKQQQWDAASQVLKEYAAQLPPTDSDANALQAEIRQGQAQLLLAQNKQAPALRLLEQALQLTPQNPWLRHQLARLYLAMNEPALANSTMDDGITLTPDANEMRYARALIRAAQDQWSEAASDLTHIPETQRSSSMQQLLSEMQLNTLIQQAITAENTEKQEAALERAWALSIQVQDVQTQAQLANIWQRAGYNDQALAMWKHIEGRQHPLPLAMQLAYAQALSAAPQENPALMPLLHSLKEQQDALSQPQQQELLDLYARQAEQRIATLLSDGHPIQAANLARDTFLPHVDQGHTLAVRGRLLAAAQDWSAALPLLQSALEKQPHDFVLTLDTANAYARTGQLTSATALAQHAEATAMRQPPWQQLALVRLWQRLDQPQKAQNLLAQLQSNPEADPNEVLLHQGRLALNQRQYQQASEAFSTVAHSPALQRAPANQQAGVWEEYQAVEARRQSWVEIAAQRLSKSGTAGISALKGWEIPMVAWKASPELDGHHFLHVDRLALDAGTLSTSDIQSQDYGQIGAATASGLLPNAYQGPMHSKTNGFNAGLGFQGDRYDWDIGLTGLGMPVTNVVGGARFEIAKTPTTDWRLTLGRRPITGSLLSYSGAKDPVTGAVWGGVVHTFAALRATQQQGAWDQTADLSLGVITGKNVAHNTRTRLRLSTGKDMWRAAKQRIYAGVTLQYLAHNKNLAEYSWGHGGYYSPKSSVTLSLPIEWTGRAQAWTWRLQGSASVSHTSSSRSDLYPGAAHPLALSNQSGYYSSNGGSGTSWALQAAIERQLNNNVAIGAKLGIDRSENFAPNQFQIYLRYALNPVRRLLENQPRQVTPYSEF</sequence>
<feature type="domain" description="Cellulose synthase operon C C-terminal" evidence="8">
    <location>
        <begin position="912"/>
        <end position="1246"/>
    </location>
</feature>
<feature type="repeat" description="TPR" evidence="6">
    <location>
        <begin position="469"/>
        <end position="502"/>
    </location>
</feature>
<dbReference type="AlphaFoldDB" id="A0A0W7Z371"/>
<evidence type="ECO:0000256" key="5">
    <source>
        <dbReference type="ARBA" id="ARBA00022916"/>
    </source>
</evidence>
<dbReference type="Proteomes" id="UP000053300">
    <property type="component" value="Unassembled WGS sequence"/>
</dbReference>
<dbReference type="InterPro" id="IPR011990">
    <property type="entry name" value="TPR-like_helical_dom_sf"/>
</dbReference>
<feature type="chain" id="PRO_5006939010" description="Cellulose synthase operon C C-terminal domain-containing protein" evidence="7">
    <location>
        <begin position="24"/>
        <end position="1266"/>
    </location>
</feature>
<keyword evidence="2 7" id="KW-0732">Signal</keyword>
<gene>
    <name evidence="9" type="ORF">AS359_08640</name>
</gene>
<evidence type="ECO:0000313" key="10">
    <source>
        <dbReference type="Proteomes" id="UP000053300"/>
    </source>
</evidence>
<evidence type="ECO:0000256" key="3">
    <source>
        <dbReference type="ARBA" id="ARBA00022737"/>
    </source>
</evidence>
<evidence type="ECO:0000256" key="4">
    <source>
        <dbReference type="ARBA" id="ARBA00022803"/>
    </source>
</evidence>
<evidence type="ECO:0000313" key="9">
    <source>
        <dbReference type="EMBL" id="KUF41632.1"/>
    </source>
</evidence>
<dbReference type="InterPro" id="IPR008410">
    <property type="entry name" value="BCSC_C"/>
</dbReference>
<dbReference type="Gene3D" id="1.25.40.10">
    <property type="entry name" value="Tetratricopeptide repeat domain"/>
    <property type="match status" value="2"/>
</dbReference>